<gene>
    <name evidence="2" type="ORF">OSSY52_17540</name>
</gene>
<dbReference type="Gene3D" id="3.40.50.1980">
    <property type="entry name" value="Nitrogenase molybdenum iron protein domain"/>
    <property type="match status" value="2"/>
</dbReference>
<dbReference type="SUPFAM" id="SSF53807">
    <property type="entry name" value="Helical backbone' metal receptor"/>
    <property type="match status" value="1"/>
</dbReference>
<evidence type="ECO:0000313" key="3">
    <source>
        <dbReference type="Proteomes" id="UP000516361"/>
    </source>
</evidence>
<reference evidence="2 3" key="1">
    <citation type="submission" date="2018-06" db="EMBL/GenBank/DDBJ databases">
        <title>Genome sequencing of Oceanotoga sp. sy52.</title>
        <authorList>
            <person name="Mori K."/>
        </authorList>
    </citation>
    <scope>NUCLEOTIDE SEQUENCE [LARGE SCALE GENOMIC DNA]</scope>
    <source>
        <strain evidence="3">sy52</strain>
    </source>
</reference>
<evidence type="ECO:0000259" key="1">
    <source>
        <dbReference type="PROSITE" id="PS50983"/>
    </source>
</evidence>
<dbReference type="PROSITE" id="PS50983">
    <property type="entry name" value="FE_B12_PBP"/>
    <property type="match status" value="1"/>
</dbReference>
<feature type="domain" description="Fe/B12 periplasmic-binding" evidence="1">
    <location>
        <begin position="37"/>
        <end position="296"/>
    </location>
</feature>
<protein>
    <submittedName>
        <fullName evidence="2">ABC transporter substrate-binding protein</fullName>
    </submittedName>
</protein>
<proteinExistence type="predicted"/>
<dbReference type="Pfam" id="PF01497">
    <property type="entry name" value="Peripla_BP_2"/>
    <property type="match status" value="1"/>
</dbReference>
<dbReference type="EMBL" id="AP018712">
    <property type="protein sequence ID" value="BBE31613.1"/>
    <property type="molecule type" value="Genomic_DNA"/>
</dbReference>
<dbReference type="AlphaFoldDB" id="A0A7G1G9H9"/>
<keyword evidence="3" id="KW-1185">Reference proteome</keyword>
<dbReference type="InParanoid" id="A0A7G1G9H9"/>
<dbReference type="FunCoup" id="A0A7G1G9H9">
    <property type="interactions" value="180"/>
</dbReference>
<dbReference type="RefSeq" id="WP_190614260.1">
    <property type="nucleotide sequence ID" value="NZ_AP018712.1"/>
</dbReference>
<dbReference type="PANTHER" id="PTHR30535:SF34">
    <property type="entry name" value="MOLYBDATE-BINDING PROTEIN MOLA"/>
    <property type="match status" value="1"/>
</dbReference>
<name>A0A7G1G9H9_9BACT</name>
<dbReference type="InterPro" id="IPR002491">
    <property type="entry name" value="ABC_transptr_periplasmic_BD"/>
</dbReference>
<sequence length="305" mass="34923">MKKVLTLFMSILVISVFGLEIIDDAGYKIVFDKPFKRIISLYGAHTEVLYGLGLDKEIIGVSKHESYPPEALKKPTFSYRDDAEKFISANPDLVILRPAFYKRYGSLIKKLKDYGITVVALQPLQYKDLFNYWKKIGVLTGKEKNSKRMIDNFKIELKKIQDIVKNIPKAERKNIFFESGHKKFLTCAPNSMADTVLKTIGVGNIAKDAILTGSTVAQYKKEMILDKAKKIDFYIAQKGAMNKITLDKIYKESGFEAIKAIKEKHVYIIDEKIVSRPTPRLILGMKKLGEIIYPKYFKNLEVKNY</sequence>
<organism evidence="2 3">
    <name type="scientific">Tepiditoga spiralis</name>
    <dbReference type="NCBI Taxonomy" id="2108365"/>
    <lineage>
        <taxon>Bacteria</taxon>
        <taxon>Thermotogati</taxon>
        <taxon>Thermotogota</taxon>
        <taxon>Thermotogae</taxon>
        <taxon>Petrotogales</taxon>
        <taxon>Petrotogaceae</taxon>
        <taxon>Tepiditoga</taxon>
    </lineage>
</organism>
<dbReference type="GO" id="GO:0071281">
    <property type="term" value="P:cellular response to iron ion"/>
    <property type="evidence" value="ECO:0007669"/>
    <property type="project" value="TreeGrafter"/>
</dbReference>
<dbReference type="InterPro" id="IPR050902">
    <property type="entry name" value="ABC_Transporter_SBP"/>
</dbReference>
<dbReference type="KEGG" id="ocy:OSSY52_17540"/>
<evidence type="ECO:0000313" key="2">
    <source>
        <dbReference type="EMBL" id="BBE31613.1"/>
    </source>
</evidence>
<dbReference type="Proteomes" id="UP000516361">
    <property type="component" value="Chromosome"/>
</dbReference>
<dbReference type="PANTHER" id="PTHR30535">
    <property type="entry name" value="VITAMIN B12-BINDING PROTEIN"/>
    <property type="match status" value="1"/>
</dbReference>
<accession>A0A7G1G9H9</accession>